<gene>
    <name evidence="1" type="ORF">UY11_C0049G0002</name>
</gene>
<dbReference type="AlphaFoldDB" id="A0A0G1VW65"/>
<evidence type="ECO:0000313" key="2">
    <source>
        <dbReference type="Proteomes" id="UP000034265"/>
    </source>
</evidence>
<dbReference type="Pfam" id="PF13196">
    <property type="entry name" value="DUF4012"/>
    <property type="match status" value="1"/>
</dbReference>
<accession>A0A0G1VW65</accession>
<reference evidence="1 2" key="1">
    <citation type="journal article" date="2015" name="Nature">
        <title>rRNA introns, odd ribosomes, and small enigmatic genomes across a large radiation of phyla.</title>
        <authorList>
            <person name="Brown C.T."/>
            <person name="Hug L.A."/>
            <person name="Thomas B.C."/>
            <person name="Sharon I."/>
            <person name="Castelle C.J."/>
            <person name="Singh A."/>
            <person name="Wilkins M.J."/>
            <person name="Williams K.H."/>
            <person name="Banfield J.F."/>
        </authorList>
    </citation>
    <scope>NUCLEOTIDE SEQUENCE [LARGE SCALE GENOMIC DNA]</scope>
</reference>
<dbReference type="Proteomes" id="UP000034265">
    <property type="component" value="Unassembled WGS sequence"/>
</dbReference>
<dbReference type="EMBL" id="LCOT01000049">
    <property type="protein sequence ID" value="KKU82393.1"/>
    <property type="molecule type" value="Genomic_DNA"/>
</dbReference>
<evidence type="ECO:0000313" key="1">
    <source>
        <dbReference type="EMBL" id="KKU82393.1"/>
    </source>
</evidence>
<sequence>MVLVVGGGCGYNAARTLRGILDGQLKIENWNLKIVQWCFGGLPLVNEMDKLLGDKTYIVLLQNNTELRPSGGFMGSFVKLKTQNSKLKTLEVEDIYQPDGQVVGYVEPPAPIKKAFPFGSWKLRDANWDVDFSVAGEQIAWFLEQGGEKVDGIIAVNLSFVNLLLGYLGEIKTVTYDERVTAQNLAQLAQTYSEVNKEKRDFLGAVGAALFERINRTSI</sequence>
<protein>
    <submittedName>
        <fullName evidence="1">Uncharacterized protein</fullName>
    </submittedName>
</protein>
<dbReference type="InterPro" id="IPR025101">
    <property type="entry name" value="DUF4012"/>
</dbReference>
<name>A0A0G1VW65_9BACT</name>
<organism evidence="1 2">
    <name type="scientific">Candidatus Amesbacteria bacterium GW2011_GWC2_47_8</name>
    <dbReference type="NCBI Taxonomy" id="1618367"/>
    <lineage>
        <taxon>Bacteria</taxon>
        <taxon>Candidatus Amesiibacteriota</taxon>
    </lineage>
</organism>
<proteinExistence type="predicted"/>
<comment type="caution">
    <text evidence="1">The sequence shown here is derived from an EMBL/GenBank/DDBJ whole genome shotgun (WGS) entry which is preliminary data.</text>
</comment>